<keyword evidence="3" id="KW-1185">Reference proteome</keyword>
<comment type="caution">
    <text evidence="2">The sequence shown here is derived from an EMBL/GenBank/DDBJ whole genome shotgun (WGS) entry which is preliminary data.</text>
</comment>
<accession>A0ABN2YTT6</accession>
<dbReference type="EMBL" id="BAAAPF010000142">
    <property type="protein sequence ID" value="GAA2132063.1"/>
    <property type="molecule type" value="Genomic_DNA"/>
</dbReference>
<protein>
    <submittedName>
        <fullName evidence="2">Uncharacterized protein</fullName>
    </submittedName>
</protein>
<feature type="region of interest" description="Disordered" evidence="1">
    <location>
        <begin position="69"/>
        <end position="93"/>
    </location>
</feature>
<evidence type="ECO:0000313" key="3">
    <source>
        <dbReference type="Proteomes" id="UP001500443"/>
    </source>
</evidence>
<reference evidence="2 3" key="1">
    <citation type="journal article" date="2019" name="Int. J. Syst. Evol. Microbiol.">
        <title>The Global Catalogue of Microorganisms (GCM) 10K type strain sequencing project: providing services to taxonomists for standard genome sequencing and annotation.</title>
        <authorList>
            <consortium name="The Broad Institute Genomics Platform"/>
            <consortium name="The Broad Institute Genome Sequencing Center for Infectious Disease"/>
            <person name="Wu L."/>
            <person name="Ma J."/>
        </authorList>
    </citation>
    <scope>NUCLEOTIDE SEQUENCE [LARGE SCALE GENOMIC DNA]</scope>
    <source>
        <strain evidence="2 3">JCM 15481</strain>
    </source>
</reference>
<evidence type="ECO:0000313" key="2">
    <source>
        <dbReference type="EMBL" id="GAA2132063.1"/>
    </source>
</evidence>
<dbReference type="Proteomes" id="UP001500443">
    <property type="component" value="Unassembled WGS sequence"/>
</dbReference>
<feature type="compositionally biased region" description="Low complexity" evidence="1">
    <location>
        <begin position="69"/>
        <end position="83"/>
    </location>
</feature>
<feature type="compositionally biased region" description="Basic and acidic residues" evidence="1">
    <location>
        <begin position="1"/>
        <end position="14"/>
    </location>
</feature>
<organism evidence="2 3">
    <name type="scientific">Streptomyces synnematoformans</name>
    <dbReference type="NCBI Taxonomy" id="415721"/>
    <lineage>
        <taxon>Bacteria</taxon>
        <taxon>Bacillati</taxon>
        <taxon>Actinomycetota</taxon>
        <taxon>Actinomycetes</taxon>
        <taxon>Kitasatosporales</taxon>
        <taxon>Streptomycetaceae</taxon>
        <taxon>Streptomyces</taxon>
    </lineage>
</organism>
<gene>
    <name evidence="2" type="ORF">GCM10009802_40320</name>
</gene>
<sequence length="93" mass="10176">MTWREAGRRDEGRRPRTGAAPLGSGLPSGEGQGERRRRPEVRMAGIRMARVRMARVRMARVRMARVQVAGGDAAAARAASRRATGIRNGLHDT</sequence>
<evidence type="ECO:0000256" key="1">
    <source>
        <dbReference type="SAM" id="MobiDB-lite"/>
    </source>
</evidence>
<proteinExistence type="predicted"/>
<feature type="region of interest" description="Disordered" evidence="1">
    <location>
        <begin position="1"/>
        <end position="43"/>
    </location>
</feature>
<name>A0ABN2YTT6_9ACTN</name>